<dbReference type="PANTHER" id="PTHR47634">
    <property type="entry name" value="PROTEIN KINASE DOMAIN-CONTAINING PROTEIN-RELATED"/>
    <property type="match status" value="1"/>
</dbReference>
<comment type="function">
    <text evidence="1">Component of the EKC/KEOPS complex that is required for the formation of a threonylcarbamoyl group on adenosine at position 37 (t(6)A37) in tRNAs that read codons beginning with adenine. The complex is probably involved in the transfer of the threonylcarbamoyl moiety of threonylcarbamoyl-AMP (TC-AMP) to the N6 group of A37. BUD32 has ATPase activity in the context of the EKC/KEOPS complex and likely plays a supporting role to the catalytic subunit KAE1. The EKC/KEOPS complex also promotes both telomere uncapping and telomere elongation. The complex is required for efficient recruitment of transcriptional coactivators.</text>
</comment>
<sequence length="573" mass="64400">MESITSQTILSPNSSVSTASPRNFNSDSPPRNITTTTTDPYEEDAVLLRYELDVPHDSEVEDLGKYVKGGYHPVEIGDYLGDDDRFRVVHKLGFGGYGTVWLCHDKFSKKWRAVKIMQAKVSTLDCADLKALETTFAGLDANVLAANHIQLALEYFYINGPNGRHLCFVLPFLGPDLTEIFGVYGHVTWLMKDICFQLVEAMRFIHSLNLCHGDFRTANILLRLADGVDEWEEEAIMGMLGEPEFVPVRRIDDGHGAEHEPGVPDYLVEPAYVSYGSGACSTEIAVIDFGVSYCAAKPPTDQGTGIPLESAAPEELFKLYDSLGFHTDIWALGVAIARVRFGFPAVANKRDCLVEAVQKLESTMGPMPNPYRTVWKSWNGKFANCQNGPREALEDDGWKDESVFATVNTKRHEELQRQRLLEGRPAHFLQYRMHHPNRMFIGEQDAKRIAARAAANPRVLPGNDCAAEDGDEDDEDEADYMLDETESAQLYDLLMRIFKWHPEQRATLDQIANHEWFGERNRRWQLGASPAPSASARDNRAKRKGWDRLAGAIGRMVAEVIDILDRNKMGREE</sequence>
<feature type="domain" description="Protein kinase" evidence="17">
    <location>
        <begin position="86"/>
        <end position="517"/>
    </location>
</feature>
<keyword evidence="6" id="KW-0723">Serine/threonine-protein kinase</keyword>
<dbReference type="GO" id="GO:0005524">
    <property type="term" value="F:ATP binding"/>
    <property type="evidence" value="ECO:0007669"/>
    <property type="project" value="UniProtKB-UniRule"/>
</dbReference>
<dbReference type="InterPro" id="IPR017441">
    <property type="entry name" value="Protein_kinase_ATP_BS"/>
</dbReference>
<reference evidence="18" key="1">
    <citation type="journal article" date="2023" name="Mol. Phylogenet. Evol.">
        <title>Genome-scale phylogeny and comparative genomics of the fungal order Sordariales.</title>
        <authorList>
            <person name="Hensen N."/>
            <person name="Bonometti L."/>
            <person name="Westerberg I."/>
            <person name="Brannstrom I.O."/>
            <person name="Guillou S."/>
            <person name="Cros-Aarteil S."/>
            <person name="Calhoun S."/>
            <person name="Haridas S."/>
            <person name="Kuo A."/>
            <person name="Mondo S."/>
            <person name="Pangilinan J."/>
            <person name="Riley R."/>
            <person name="LaButti K."/>
            <person name="Andreopoulos B."/>
            <person name="Lipzen A."/>
            <person name="Chen C."/>
            <person name="Yan M."/>
            <person name="Daum C."/>
            <person name="Ng V."/>
            <person name="Clum A."/>
            <person name="Steindorff A."/>
            <person name="Ohm R.A."/>
            <person name="Martin F."/>
            <person name="Silar P."/>
            <person name="Natvig D.O."/>
            <person name="Lalanne C."/>
            <person name="Gautier V."/>
            <person name="Ament-Velasquez S.L."/>
            <person name="Kruys A."/>
            <person name="Hutchinson M.I."/>
            <person name="Powell A.J."/>
            <person name="Barry K."/>
            <person name="Miller A.N."/>
            <person name="Grigoriev I.V."/>
            <person name="Debuchy R."/>
            <person name="Gladieux P."/>
            <person name="Hiltunen Thoren M."/>
            <person name="Johannesson H."/>
        </authorList>
    </citation>
    <scope>NUCLEOTIDE SEQUENCE</scope>
    <source>
        <strain evidence="18">CBS 333.67</strain>
    </source>
</reference>
<dbReference type="InterPro" id="IPR008266">
    <property type="entry name" value="Tyr_kinase_AS"/>
</dbReference>
<dbReference type="InterPro" id="IPR000719">
    <property type="entry name" value="Prot_kinase_dom"/>
</dbReference>
<evidence type="ECO:0000256" key="7">
    <source>
        <dbReference type="ARBA" id="ARBA00022679"/>
    </source>
</evidence>
<evidence type="ECO:0000256" key="6">
    <source>
        <dbReference type="ARBA" id="ARBA00022527"/>
    </source>
</evidence>
<evidence type="ECO:0000256" key="15">
    <source>
        <dbReference type="PROSITE-ProRule" id="PRU10141"/>
    </source>
</evidence>
<evidence type="ECO:0000256" key="9">
    <source>
        <dbReference type="ARBA" id="ARBA00022777"/>
    </source>
</evidence>
<dbReference type="GeneID" id="87886374"/>
<dbReference type="Proteomes" id="UP001273166">
    <property type="component" value="Unassembled WGS sequence"/>
</dbReference>
<evidence type="ECO:0000256" key="2">
    <source>
        <dbReference type="ARBA" id="ARBA00011534"/>
    </source>
</evidence>
<dbReference type="PROSITE" id="PS50011">
    <property type="entry name" value="PROTEIN_KINASE_DOM"/>
    <property type="match status" value="1"/>
</dbReference>
<keyword evidence="19" id="KW-1185">Reference proteome</keyword>
<feature type="binding site" evidence="15">
    <location>
        <position position="115"/>
    </location>
    <ligand>
        <name>ATP</name>
        <dbReference type="ChEBI" id="CHEBI:30616"/>
    </ligand>
</feature>
<keyword evidence="9 18" id="KW-0418">Kinase</keyword>
<feature type="region of interest" description="Disordered" evidence="16">
    <location>
        <begin position="1"/>
        <end position="38"/>
    </location>
</feature>
<dbReference type="Gene3D" id="1.10.510.10">
    <property type="entry name" value="Transferase(Phosphotransferase) domain 1"/>
    <property type="match status" value="1"/>
</dbReference>
<comment type="subunit">
    <text evidence="2">Component of the EKC/KEOPS complex composed of at least BUD32, CGI121, GON7, KAE1 and PCC1; the whole complex dimerizes.</text>
</comment>
<evidence type="ECO:0000256" key="5">
    <source>
        <dbReference type="ARBA" id="ARBA00019973"/>
    </source>
</evidence>
<evidence type="ECO:0000256" key="3">
    <source>
        <dbReference type="ARBA" id="ARBA00012513"/>
    </source>
</evidence>
<keyword evidence="8 15" id="KW-0547">Nucleotide-binding</keyword>
<reference evidence="18" key="2">
    <citation type="submission" date="2023-06" db="EMBL/GenBank/DDBJ databases">
        <authorList>
            <consortium name="Lawrence Berkeley National Laboratory"/>
            <person name="Mondo S.J."/>
            <person name="Hensen N."/>
            <person name="Bonometti L."/>
            <person name="Westerberg I."/>
            <person name="Brannstrom I.O."/>
            <person name="Guillou S."/>
            <person name="Cros-Aarteil S."/>
            <person name="Calhoun S."/>
            <person name="Haridas S."/>
            <person name="Kuo A."/>
            <person name="Pangilinan J."/>
            <person name="Riley R."/>
            <person name="Labutti K."/>
            <person name="Andreopoulos B."/>
            <person name="Lipzen A."/>
            <person name="Chen C."/>
            <person name="Yanf M."/>
            <person name="Daum C."/>
            <person name="Ng V."/>
            <person name="Clum A."/>
            <person name="Steindorff A."/>
            <person name="Ohm R."/>
            <person name="Martin F."/>
            <person name="Silar P."/>
            <person name="Natvig D."/>
            <person name="Lalanne C."/>
            <person name="Gautier V."/>
            <person name="Ament-Velasquez S.L."/>
            <person name="Kruys A."/>
            <person name="Hutchinson M.I."/>
            <person name="Powell A.J."/>
            <person name="Barry K."/>
            <person name="Miller A.N."/>
            <person name="Grigoriev I.V."/>
            <person name="Debuchy R."/>
            <person name="Gladieux P."/>
            <person name="Thoren M.H."/>
            <person name="Johannesson H."/>
        </authorList>
    </citation>
    <scope>NUCLEOTIDE SEQUENCE</scope>
    <source>
        <strain evidence="18">CBS 333.67</strain>
    </source>
</reference>
<keyword evidence="7" id="KW-0808">Transferase</keyword>
<dbReference type="GO" id="GO:0004674">
    <property type="term" value="F:protein serine/threonine kinase activity"/>
    <property type="evidence" value="ECO:0007669"/>
    <property type="project" value="UniProtKB-KW"/>
</dbReference>
<comment type="catalytic activity">
    <reaction evidence="14">
        <text>L-seryl-[protein] + ATP = O-phospho-L-seryl-[protein] + ADP + H(+)</text>
        <dbReference type="Rhea" id="RHEA:17989"/>
        <dbReference type="Rhea" id="RHEA-COMP:9863"/>
        <dbReference type="Rhea" id="RHEA-COMP:11604"/>
        <dbReference type="ChEBI" id="CHEBI:15378"/>
        <dbReference type="ChEBI" id="CHEBI:29999"/>
        <dbReference type="ChEBI" id="CHEBI:30616"/>
        <dbReference type="ChEBI" id="CHEBI:83421"/>
        <dbReference type="ChEBI" id="CHEBI:456216"/>
        <dbReference type="EC" id="2.7.11.1"/>
    </reaction>
</comment>
<dbReference type="PROSITE" id="PS00109">
    <property type="entry name" value="PROTEIN_KINASE_TYR"/>
    <property type="match status" value="1"/>
</dbReference>
<keyword evidence="10 15" id="KW-0067">ATP-binding</keyword>
<proteinExistence type="predicted"/>
<dbReference type="SUPFAM" id="SSF56112">
    <property type="entry name" value="Protein kinase-like (PK-like)"/>
    <property type="match status" value="1"/>
</dbReference>
<evidence type="ECO:0000256" key="11">
    <source>
        <dbReference type="ARBA" id="ARBA00030980"/>
    </source>
</evidence>
<dbReference type="PROSITE" id="PS00107">
    <property type="entry name" value="PROTEIN_KINASE_ATP"/>
    <property type="match status" value="1"/>
</dbReference>
<evidence type="ECO:0000256" key="4">
    <source>
        <dbReference type="ARBA" id="ARBA00013948"/>
    </source>
</evidence>
<evidence type="ECO:0000256" key="13">
    <source>
        <dbReference type="ARBA" id="ARBA00047899"/>
    </source>
</evidence>
<dbReference type="InterPro" id="IPR051334">
    <property type="entry name" value="SRPK"/>
</dbReference>
<evidence type="ECO:0000256" key="12">
    <source>
        <dbReference type="ARBA" id="ARBA00033194"/>
    </source>
</evidence>
<evidence type="ECO:0000256" key="14">
    <source>
        <dbReference type="ARBA" id="ARBA00048679"/>
    </source>
</evidence>
<dbReference type="GO" id="GO:0050684">
    <property type="term" value="P:regulation of mRNA processing"/>
    <property type="evidence" value="ECO:0007669"/>
    <property type="project" value="TreeGrafter"/>
</dbReference>
<dbReference type="EMBL" id="JAUDZG010000008">
    <property type="protein sequence ID" value="KAK3301756.1"/>
    <property type="molecule type" value="Genomic_DNA"/>
</dbReference>
<dbReference type="PANTHER" id="PTHR47634:SF9">
    <property type="entry name" value="PROTEIN KINASE DOMAIN-CONTAINING PROTEIN-RELATED"/>
    <property type="match status" value="1"/>
</dbReference>
<evidence type="ECO:0000256" key="16">
    <source>
        <dbReference type="SAM" id="MobiDB-lite"/>
    </source>
</evidence>
<dbReference type="EC" id="2.7.11.1" evidence="3"/>
<evidence type="ECO:0000313" key="18">
    <source>
        <dbReference type="EMBL" id="KAK3301756.1"/>
    </source>
</evidence>
<dbReference type="RefSeq" id="XP_062717536.1">
    <property type="nucleotide sequence ID" value="XM_062867545.1"/>
</dbReference>
<dbReference type="Gene3D" id="3.30.200.20">
    <property type="entry name" value="Phosphorylase Kinase, domain 1"/>
    <property type="match status" value="1"/>
</dbReference>
<dbReference type="SMART" id="SM00220">
    <property type="entry name" value="S_TKc"/>
    <property type="match status" value="1"/>
</dbReference>
<evidence type="ECO:0000256" key="10">
    <source>
        <dbReference type="ARBA" id="ARBA00022840"/>
    </source>
</evidence>
<gene>
    <name evidence="18" type="ORF">B0T15DRAFT_505971</name>
</gene>
<evidence type="ECO:0000256" key="8">
    <source>
        <dbReference type="ARBA" id="ARBA00022741"/>
    </source>
</evidence>
<organism evidence="18 19">
    <name type="scientific">Chaetomium strumarium</name>
    <dbReference type="NCBI Taxonomy" id="1170767"/>
    <lineage>
        <taxon>Eukaryota</taxon>
        <taxon>Fungi</taxon>
        <taxon>Dikarya</taxon>
        <taxon>Ascomycota</taxon>
        <taxon>Pezizomycotina</taxon>
        <taxon>Sordariomycetes</taxon>
        <taxon>Sordariomycetidae</taxon>
        <taxon>Sordariales</taxon>
        <taxon>Chaetomiaceae</taxon>
        <taxon>Chaetomium</taxon>
    </lineage>
</organism>
<evidence type="ECO:0000313" key="19">
    <source>
        <dbReference type="Proteomes" id="UP001273166"/>
    </source>
</evidence>
<dbReference type="AlphaFoldDB" id="A0AAJ0LXW4"/>
<evidence type="ECO:0000256" key="1">
    <source>
        <dbReference type="ARBA" id="ARBA00003747"/>
    </source>
</evidence>
<name>A0AAJ0LXW4_9PEZI</name>
<evidence type="ECO:0000259" key="17">
    <source>
        <dbReference type="PROSITE" id="PS50011"/>
    </source>
</evidence>
<protein>
    <recommendedName>
        <fullName evidence="5">EKC/KEOPS complex subunit BUD32</fullName>
        <ecNumber evidence="3">2.7.11.1</ecNumber>
    </recommendedName>
    <alternativeName>
        <fullName evidence="11 12">Atypical Serine/threonine protein kinase BUD32</fullName>
    </alternativeName>
    <alternativeName>
        <fullName evidence="4">EKC/KEOPS complex subunit bud32</fullName>
    </alternativeName>
</protein>
<accession>A0AAJ0LXW4</accession>
<comment type="catalytic activity">
    <reaction evidence="13">
        <text>L-threonyl-[protein] + ATP = O-phospho-L-threonyl-[protein] + ADP + H(+)</text>
        <dbReference type="Rhea" id="RHEA:46608"/>
        <dbReference type="Rhea" id="RHEA-COMP:11060"/>
        <dbReference type="Rhea" id="RHEA-COMP:11605"/>
        <dbReference type="ChEBI" id="CHEBI:15378"/>
        <dbReference type="ChEBI" id="CHEBI:30013"/>
        <dbReference type="ChEBI" id="CHEBI:30616"/>
        <dbReference type="ChEBI" id="CHEBI:61977"/>
        <dbReference type="ChEBI" id="CHEBI:456216"/>
        <dbReference type="EC" id="2.7.11.1"/>
    </reaction>
</comment>
<dbReference type="InterPro" id="IPR011009">
    <property type="entry name" value="Kinase-like_dom_sf"/>
</dbReference>
<dbReference type="Pfam" id="PF00069">
    <property type="entry name" value="Pkinase"/>
    <property type="match status" value="1"/>
</dbReference>
<dbReference type="GO" id="GO:0000245">
    <property type="term" value="P:spliceosomal complex assembly"/>
    <property type="evidence" value="ECO:0007669"/>
    <property type="project" value="TreeGrafter"/>
</dbReference>
<comment type="caution">
    <text evidence="18">The sequence shown here is derived from an EMBL/GenBank/DDBJ whole genome shotgun (WGS) entry which is preliminary data.</text>
</comment>